<gene>
    <name evidence="1" type="ORF">THF1A12_320092</name>
</gene>
<sequence>MGRKRKLLLKKVQRADRLGASESQMYTLRKHHGRKLCLNNLLNT</sequence>
<evidence type="ECO:0000313" key="1">
    <source>
        <dbReference type="EMBL" id="CAH1597537.1"/>
    </source>
</evidence>
<dbReference type="AlphaFoldDB" id="A0AAU9QSV7"/>
<accession>A0AAU9QSV7</accession>
<dbReference type="EMBL" id="CAKMUD010000086">
    <property type="protein sequence ID" value="CAH1597537.1"/>
    <property type="molecule type" value="Genomic_DNA"/>
</dbReference>
<evidence type="ECO:0000313" key="2">
    <source>
        <dbReference type="Proteomes" id="UP001295462"/>
    </source>
</evidence>
<evidence type="ECO:0008006" key="3">
    <source>
        <dbReference type="Google" id="ProtNLM"/>
    </source>
</evidence>
<proteinExistence type="predicted"/>
<name>A0AAU9QSV7_9VIBR</name>
<protein>
    <recommendedName>
        <fullName evidence="3">Transposase</fullName>
    </recommendedName>
</protein>
<organism evidence="1 2">
    <name type="scientific">Vibrio jasicida</name>
    <dbReference type="NCBI Taxonomy" id="766224"/>
    <lineage>
        <taxon>Bacteria</taxon>
        <taxon>Pseudomonadati</taxon>
        <taxon>Pseudomonadota</taxon>
        <taxon>Gammaproteobacteria</taxon>
        <taxon>Vibrionales</taxon>
        <taxon>Vibrionaceae</taxon>
        <taxon>Vibrio</taxon>
    </lineage>
</organism>
<comment type="caution">
    <text evidence="1">The sequence shown here is derived from an EMBL/GenBank/DDBJ whole genome shotgun (WGS) entry which is preliminary data.</text>
</comment>
<dbReference type="Proteomes" id="UP001295462">
    <property type="component" value="Unassembled WGS sequence"/>
</dbReference>
<reference evidence="1" key="1">
    <citation type="submission" date="2022-01" db="EMBL/GenBank/DDBJ databases">
        <authorList>
            <person name="Lagorce A."/>
        </authorList>
    </citation>
    <scope>NUCLEOTIDE SEQUENCE</scope>
    <source>
        <strain evidence="1">Th15_F1_A12</strain>
    </source>
</reference>